<organism evidence="1 2">
    <name type="scientific">Flavobacterium endophyticum</name>
    <dbReference type="NCBI Taxonomy" id="1540163"/>
    <lineage>
        <taxon>Bacteria</taxon>
        <taxon>Pseudomonadati</taxon>
        <taxon>Bacteroidota</taxon>
        <taxon>Flavobacteriia</taxon>
        <taxon>Flavobacteriales</taxon>
        <taxon>Flavobacteriaceae</taxon>
        <taxon>Flavobacterium</taxon>
    </lineage>
</organism>
<evidence type="ECO:0000313" key="1">
    <source>
        <dbReference type="EMBL" id="RKS26197.1"/>
    </source>
</evidence>
<dbReference type="EMBL" id="RBLC01000001">
    <property type="protein sequence ID" value="RKS26197.1"/>
    <property type="molecule type" value="Genomic_DNA"/>
</dbReference>
<sequence>MYKTVFFKNNSEYYATDLLLFTVKRKRLLLGIRSICNVYKKEKLIFSFYTSEFTILYWKVKILSQSLEKTVIIKKQRLNYNLIVDGKSLSLKFANNPFKKTIGKLYLDENYIGKIQWDEKDSKTFFYFSFEENTGLEFYFLILFSIHSVGITDSP</sequence>
<protein>
    <submittedName>
        <fullName evidence="1">Uncharacterized protein</fullName>
    </submittedName>
</protein>
<proteinExistence type="predicted"/>
<name>A0A495MJQ1_9FLAO</name>
<keyword evidence="2" id="KW-1185">Reference proteome</keyword>
<evidence type="ECO:0000313" key="2">
    <source>
        <dbReference type="Proteomes" id="UP000277579"/>
    </source>
</evidence>
<dbReference type="RefSeq" id="WP_121375544.1">
    <property type="nucleotide sequence ID" value="NZ_RBLC01000001.1"/>
</dbReference>
<comment type="caution">
    <text evidence="1">The sequence shown here is derived from an EMBL/GenBank/DDBJ whole genome shotgun (WGS) entry which is preliminary data.</text>
</comment>
<dbReference type="AlphaFoldDB" id="A0A495MJQ1"/>
<gene>
    <name evidence="1" type="ORF">CLV94_1254</name>
</gene>
<accession>A0A495MJQ1</accession>
<reference evidence="1 2" key="1">
    <citation type="submission" date="2018-10" db="EMBL/GenBank/DDBJ databases">
        <title>Genomic Encyclopedia of Archaeal and Bacterial Type Strains, Phase II (KMG-II): from individual species to whole genera.</title>
        <authorList>
            <person name="Goeker M."/>
        </authorList>
    </citation>
    <scope>NUCLEOTIDE SEQUENCE [LARGE SCALE GENOMIC DNA]</scope>
    <source>
        <strain evidence="1 2">DSM 29537</strain>
    </source>
</reference>
<dbReference type="Proteomes" id="UP000277579">
    <property type="component" value="Unassembled WGS sequence"/>
</dbReference>